<evidence type="ECO:0008006" key="3">
    <source>
        <dbReference type="Google" id="ProtNLM"/>
    </source>
</evidence>
<dbReference type="EMBL" id="CP051180">
    <property type="protein sequence ID" value="QIZ78710.1"/>
    <property type="molecule type" value="Genomic_DNA"/>
</dbReference>
<reference evidence="1 2" key="1">
    <citation type="submission" date="2020-04" db="EMBL/GenBank/DDBJ databases">
        <title>Ferrimonas sp. S7 isolated from sea water.</title>
        <authorList>
            <person name="Bae S.S."/>
            <person name="Baek K."/>
        </authorList>
    </citation>
    <scope>NUCLEOTIDE SEQUENCE [LARGE SCALE GENOMIC DNA]</scope>
    <source>
        <strain evidence="1 2">S7</strain>
    </source>
</reference>
<evidence type="ECO:0000313" key="2">
    <source>
        <dbReference type="Proteomes" id="UP000501602"/>
    </source>
</evidence>
<sequence length="63" mass="6997">MLKRTLFEIGVEFPAYQASKEIVSQLGGIPATPIMLKAGNDGRFRRHFRGFTDADSLQPLLCS</sequence>
<dbReference type="AlphaFoldDB" id="A0A6H1UJC2"/>
<protein>
    <recommendedName>
        <fullName evidence="3">Glutaredoxin</fullName>
    </recommendedName>
</protein>
<gene>
    <name evidence="1" type="ORF">HER31_18480</name>
</gene>
<dbReference type="KEGG" id="fes:HER31_18480"/>
<name>A0A6H1UJC2_9GAMM</name>
<accession>A0A6H1UJC2</accession>
<organism evidence="1 2">
    <name type="scientific">Ferrimonas lipolytica</name>
    <dbReference type="NCBI Taxonomy" id="2724191"/>
    <lineage>
        <taxon>Bacteria</taxon>
        <taxon>Pseudomonadati</taxon>
        <taxon>Pseudomonadota</taxon>
        <taxon>Gammaproteobacteria</taxon>
        <taxon>Alteromonadales</taxon>
        <taxon>Ferrimonadaceae</taxon>
        <taxon>Ferrimonas</taxon>
    </lineage>
</organism>
<dbReference type="RefSeq" id="WP_168662934.1">
    <property type="nucleotide sequence ID" value="NZ_CP051180.1"/>
</dbReference>
<evidence type="ECO:0000313" key="1">
    <source>
        <dbReference type="EMBL" id="QIZ78710.1"/>
    </source>
</evidence>
<dbReference type="Proteomes" id="UP000501602">
    <property type="component" value="Chromosome"/>
</dbReference>
<proteinExistence type="predicted"/>
<keyword evidence="2" id="KW-1185">Reference proteome</keyword>